<dbReference type="STRING" id="329885.A0A4U0VEE9"/>
<sequence length="106" mass="11925">MVPATNRTIHRLSLAAIRVASKAVEDNKWTQDRISKVGGVNKTQLMNLEVTLCFLLDFDLGVTDTRLAERMFLLQEAARQALGTRGKLSDEFNLKLPAPHRYLTDV</sequence>
<protein>
    <recommendedName>
        <fullName evidence="3">Cyclin N-terminal domain-containing protein</fullName>
    </recommendedName>
</protein>
<evidence type="ECO:0008006" key="3">
    <source>
        <dbReference type="Google" id="ProtNLM"/>
    </source>
</evidence>
<dbReference type="AlphaFoldDB" id="A0A4U0VEE9"/>
<accession>A0A4U0VEE9</accession>
<dbReference type="Pfam" id="PF08613">
    <property type="entry name" value="Cyclin"/>
    <property type="match status" value="1"/>
</dbReference>
<name>A0A4U0VEE9_9PEZI</name>
<dbReference type="SUPFAM" id="SSF47954">
    <property type="entry name" value="Cyclin-like"/>
    <property type="match status" value="1"/>
</dbReference>
<dbReference type="GO" id="GO:0019901">
    <property type="term" value="F:protein kinase binding"/>
    <property type="evidence" value="ECO:0007669"/>
    <property type="project" value="InterPro"/>
</dbReference>
<dbReference type="InterPro" id="IPR013922">
    <property type="entry name" value="Cyclin_PHO80-like"/>
</dbReference>
<reference evidence="1 2" key="1">
    <citation type="submission" date="2017-03" db="EMBL/GenBank/DDBJ databases">
        <title>Genomes of endolithic fungi from Antarctica.</title>
        <authorList>
            <person name="Coleine C."/>
            <person name="Masonjones S."/>
            <person name="Stajich J.E."/>
        </authorList>
    </citation>
    <scope>NUCLEOTIDE SEQUENCE [LARGE SCALE GENOMIC DNA]</scope>
    <source>
        <strain evidence="1 2">CCFEE 5311</strain>
    </source>
</reference>
<organism evidence="1 2">
    <name type="scientific">Friedmanniomyces endolithicus</name>
    <dbReference type="NCBI Taxonomy" id="329885"/>
    <lineage>
        <taxon>Eukaryota</taxon>
        <taxon>Fungi</taxon>
        <taxon>Dikarya</taxon>
        <taxon>Ascomycota</taxon>
        <taxon>Pezizomycotina</taxon>
        <taxon>Dothideomycetes</taxon>
        <taxon>Dothideomycetidae</taxon>
        <taxon>Mycosphaerellales</taxon>
        <taxon>Teratosphaeriaceae</taxon>
        <taxon>Friedmanniomyces</taxon>
    </lineage>
</organism>
<dbReference type="OrthoDB" id="5304883at2759"/>
<proteinExistence type="predicted"/>
<dbReference type="PANTHER" id="PTHR15615:SF32">
    <property type="entry name" value="PROTEIN KINASE COMPLEX COMPONENT, PUTATIVE (AFU_ORTHOLOGUE AFUA_2G07660)-RELATED"/>
    <property type="match status" value="1"/>
</dbReference>
<evidence type="ECO:0000313" key="1">
    <source>
        <dbReference type="EMBL" id="TKA47408.1"/>
    </source>
</evidence>
<dbReference type="EMBL" id="NAJP01000005">
    <property type="protein sequence ID" value="TKA47408.1"/>
    <property type="molecule type" value="Genomic_DNA"/>
</dbReference>
<dbReference type="PANTHER" id="PTHR15615">
    <property type="match status" value="1"/>
</dbReference>
<dbReference type="GO" id="GO:0016538">
    <property type="term" value="F:cyclin-dependent protein serine/threonine kinase regulator activity"/>
    <property type="evidence" value="ECO:0007669"/>
    <property type="project" value="TreeGrafter"/>
</dbReference>
<dbReference type="GO" id="GO:0005634">
    <property type="term" value="C:nucleus"/>
    <property type="evidence" value="ECO:0007669"/>
    <property type="project" value="TreeGrafter"/>
</dbReference>
<dbReference type="InterPro" id="IPR036915">
    <property type="entry name" value="Cyclin-like_sf"/>
</dbReference>
<dbReference type="Gene3D" id="1.10.472.10">
    <property type="entry name" value="Cyclin-like"/>
    <property type="match status" value="1"/>
</dbReference>
<dbReference type="Proteomes" id="UP000310066">
    <property type="component" value="Unassembled WGS sequence"/>
</dbReference>
<dbReference type="GO" id="GO:0000307">
    <property type="term" value="C:cyclin-dependent protein kinase holoenzyme complex"/>
    <property type="evidence" value="ECO:0007669"/>
    <property type="project" value="TreeGrafter"/>
</dbReference>
<evidence type="ECO:0000313" key="2">
    <source>
        <dbReference type="Proteomes" id="UP000310066"/>
    </source>
</evidence>
<comment type="caution">
    <text evidence="1">The sequence shown here is derived from an EMBL/GenBank/DDBJ whole genome shotgun (WGS) entry which is preliminary data.</text>
</comment>
<gene>
    <name evidence="1" type="ORF">B0A54_01779</name>
</gene>